<dbReference type="RefSeq" id="WP_018247657.1">
    <property type="nucleotide sequence ID" value="NZ_SOEG01000004.1"/>
</dbReference>
<protein>
    <submittedName>
        <fullName evidence="1">Uncharacterized protein</fullName>
    </submittedName>
</protein>
<dbReference type="Proteomes" id="UP000295832">
    <property type="component" value="Unassembled WGS sequence"/>
</dbReference>
<reference evidence="1 2" key="1">
    <citation type="submission" date="2019-03" db="EMBL/GenBank/DDBJ databases">
        <title>Subsurface microbial communities from deep shales in Ohio and West Virginia, USA.</title>
        <authorList>
            <person name="Wrighton K."/>
        </authorList>
    </citation>
    <scope>NUCLEOTIDE SEQUENCE [LARGE SCALE GENOMIC DNA]</scope>
    <source>
        <strain evidence="1 2">MSL 6dP</strain>
    </source>
</reference>
<dbReference type="EMBL" id="SOEG01000004">
    <property type="protein sequence ID" value="TDX52973.1"/>
    <property type="molecule type" value="Genomic_DNA"/>
</dbReference>
<evidence type="ECO:0000313" key="2">
    <source>
        <dbReference type="Proteomes" id="UP000295832"/>
    </source>
</evidence>
<sequence length="96" mass="11258">MEKIKEKNSDDFCFEVRHKVLEIPRNTYIKALSNFENPFSEEAAQQLIEEYLDWKDDNGLLGMIRINEIKKDNLVELDAAVRYVVNCEPSTCQECQ</sequence>
<name>A0A4R8H9W4_9FIRM</name>
<dbReference type="STRING" id="926561.GCA_000379025_00433"/>
<proteinExistence type="predicted"/>
<accession>A0A4R8H9W4</accession>
<keyword evidence="2" id="KW-1185">Reference proteome</keyword>
<organism evidence="1 2">
    <name type="scientific">Orenia marismortui</name>
    <dbReference type="NCBI Taxonomy" id="46469"/>
    <lineage>
        <taxon>Bacteria</taxon>
        <taxon>Bacillati</taxon>
        <taxon>Bacillota</taxon>
        <taxon>Clostridia</taxon>
        <taxon>Halanaerobiales</taxon>
        <taxon>Halobacteroidaceae</taxon>
        <taxon>Orenia</taxon>
    </lineage>
</organism>
<gene>
    <name evidence="1" type="ORF">C7959_104101</name>
</gene>
<dbReference type="AlphaFoldDB" id="A0A4R8H9W4"/>
<comment type="caution">
    <text evidence="1">The sequence shown here is derived from an EMBL/GenBank/DDBJ whole genome shotgun (WGS) entry which is preliminary data.</text>
</comment>
<evidence type="ECO:0000313" key="1">
    <source>
        <dbReference type="EMBL" id="TDX52973.1"/>
    </source>
</evidence>